<evidence type="ECO:0000313" key="8">
    <source>
        <dbReference type="Proteomes" id="UP000463871"/>
    </source>
</evidence>
<gene>
    <name evidence="7" type="ORF">GWI30_22485</name>
</gene>
<dbReference type="GO" id="GO:0003677">
    <property type="term" value="F:DNA binding"/>
    <property type="evidence" value="ECO:0007669"/>
    <property type="project" value="UniProtKB-UniRule"/>
</dbReference>
<dbReference type="EMBL" id="CP047963">
    <property type="protein sequence ID" value="QHQ53616.1"/>
    <property type="molecule type" value="Genomic_DNA"/>
</dbReference>
<evidence type="ECO:0000313" key="7">
    <source>
        <dbReference type="EMBL" id="QHQ53616.1"/>
    </source>
</evidence>
<geneLocation type="plasmid" evidence="8">
    <name>pmc64a</name>
</geneLocation>
<dbReference type="Proteomes" id="UP000463871">
    <property type="component" value="Plasmid pMC64A"/>
</dbReference>
<dbReference type="AlphaFoldDB" id="A0A7T8NJF1"/>
<name>A0A7T8NJF1_AERME</name>
<dbReference type="NCBIfam" id="NF033543">
    <property type="entry name" value="transpos_IS256"/>
    <property type="match status" value="1"/>
</dbReference>
<dbReference type="PANTHER" id="PTHR33217:SF9">
    <property type="entry name" value="MUTATOR FAMILY TRANSPOSASE"/>
    <property type="match status" value="1"/>
</dbReference>
<accession>A0A7T8NJF1</accession>
<protein>
    <recommendedName>
        <fullName evidence="6">Mutator family transposase</fullName>
    </recommendedName>
</protein>
<dbReference type="GO" id="GO:0006313">
    <property type="term" value="P:DNA transposition"/>
    <property type="evidence" value="ECO:0007669"/>
    <property type="project" value="UniProtKB-UniRule"/>
</dbReference>
<evidence type="ECO:0000256" key="5">
    <source>
        <dbReference type="ARBA" id="ARBA00023172"/>
    </source>
</evidence>
<evidence type="ECO:0000256" key="3">
    <source>
        <dbReference type="ARBA" id="ARBA00022578"/>
    </source>
</evidence>
<dbReference type="InterPro" id="IPR001207">
    <property type="entry name" value="Transposase_mutator"/>
</dbReference>
<keyword evidence="6" id="KW-0814">Transposable element</keyword>
<sequence length="417" mass="47449">MNHSTLRALPQPEGKPADMLTELLRSGAKELIAQAVEAELAIMLEQHRELRLPDGRQAVVRNGYLPERTIQTGVGDVEIKVPKVRDRSGCGISFTSSLLPPYLKRTRSIEELLPWLYLKGISTGDYQEALCALLGEKAKGLSANTICRLKQDWHEEHREWCQRDLKDRRYVYWWADGIYSNVRMDDRLCLLVIIGVTEHGHKELVAVEDGYRESEASWSELLMGLRGRGLTTGAKLAIGDGALGFWKAIAKCYPDTAHQRCWVHKTANILSVLPKSVQPKVKEALHEIWMAETREEANKAFERTLIRFEAKYPGAMEKLSKDRDVLLEFYDFPAEHWVSIRTTNPIESTFSTVRLRTKRARNCGSRETTLAMVYKLLGSAQKKWKRLKGFALLTLVVNNVKFKDGVQVQEESDRNAA</sequence>
<organism evidence="7 8">
    <name type="scientific">Aeromonas media</name>
    <dbReference type="NCBI Taxonomy" id="651"/>
    <lineage>
        <taxon>Bacteria</taxon>
        <taxon>Pseudomonadati</taxon>
        <taxon>Pseudomonadota</taxon>
        <taxon>Gammaproteobacteria</taxon>
        <taxon>Aeromonadales</taxon>
        <taxon>Aeromonadaceae</taxon>
        <taxon>Aeromonas</taxon>
    </lineage>
</organism>
<evidence type="ECO:0000256" key="4">
    <source>
        <dbReference type="ARBA" id="ARBA00023125"/>
    </source>
</evidence>
<keyword evidence="3 6" id="KW-0815">Transposition</keyword>
<keyword evidence="5 6" id="KW-0233">DNA recombination</keyword>
<keyword evidence="4 6" id="KW-0238">DNA-binding</keyword>
<comment type="function">
    <text evidence="1 6">Required for the transposition of the insertion element.</text>
</comment>
<comment type="similarity">
    <text evidence="2 6">Belongs to the transposase mutator family.</text>
</comment>
<dbReference type="PANTHER" id="PTHR33217">
    <property type="entry name" value="TRANSPOSASE FOR INSERTION SEQUENCE ELEMENT IS1081"/>
    <property type="match status" value="1"/>
</dbReference>
<evidence type="ECO:0000256" key="1">
    <source>
        <dbReference type="ARBA" id="ARBA00002190"/>
    </source>
</evidence>
<keyword evidence="7" id="KW-0614">Plasmid</keyword>
<dbReference type="GO" id="GO:0004803">
    <property type="term" value="F:transposase activity"/>
    <property type="evidence" value="ECO:0007669"/>
    <property type="project" value="UniProtKB-UniRule"/>
</dbReference>
<reference evidence="7 8" key="1">
    <citation type="submission" date="2020-01" db="EMBL/GenBank/DDBJ databases">
        <title>Complete genome of Aeromonas media MC64.</title>
        <authorList>
            <person name="Cao G."/>
            <person name="Fu J."/>
            <person name="Zhong C."/>
        </authorList>
    </citation>
    <scope>NUCLEOTIDE SEQUENCE [LARGE SCALE GENOMIC DNA]</scope>
    <source>
        <strain evidence="7 8">MC64</strain>
        <plasmid evidence="8">pmc64a</plasmid>
    </source>
</reference>
<dbReference type="RefSeq" id="WP_052815201.1">
    <property type="nucleotide sequence ID" value="NZ_CAWPID010000002.1"/>
</dbReference>
<dbReference type="Pfam" id="PF00872">
    <property type="entry name" value="Transposase_mut"/>
    <property type="match status" value="1"/>
</dbReference>
<evidence type="ECO:0000256" key="2">
    <source>
        <dbReference type="ARBA" id="ARBA00010961"/>
    </source>
</evidence>
<proteinExistence type="inferred from homology"/>
<evidence type="ECO:0000256" key="6">
    <source>
        <dbReference type="RuleBase" id="RU365089"/>
    </source>
</evidence>